<evidence type="ECO:0000259" key="3">
    <source>
        <dbReference type="Pfam" id="PF03070"/>
    </source>
</evidence>
<reference evidence="4" key="1">
    <citation type="submission" date="2020-10" db="EMBL/GenBank/DDBJ databases">
        <title>Taxonomic study of unclassified bacteria belonging to the class Ktedonobacteria.</title>
        <authorList>
            <person name="Yabe S."/>
            <person name="Wang C.M."/>
            <person name="Zheng Y."/>
            <person name="Sakai Y."/>
            <person name="Cavaletti L."/>
            <person name="Monciardini P."/>
            <person name="Donadio S."/>
        </authorList>
    </citation>
    <scope>NUCLEOTIDE SEQUENCE</scope>
    <source>
        <strain evidence="4">ID150040</strain>
    </source>
</reference>
<comment type="caution">
    <text evidence="4">The sequence shown here is derived from an EMBL/GenBank/DDBJ whole genome shotgun (WGS) entry which is preliminary data.</text>
</comment>
<evidence type="ECO:0000313" key="5">
    <source>
        <dbReference type="Proteomes" id="UP000597444"/>
    </source>
</evidence>
<evidence type="ECO:0000256" key="1">
    <source>
        <dbReference type="ARBA" id="ARBA00004948"/>
    </source>
</evidence>
<evidence type="ECO:0000313" key="4">
    <source>
        <dbReference type="EMBL" id="GHO91954.1"/>
    </source>
</evidence>
<dbReference type="GO" id="GO:0009228">
    <property type="term" value="P:thiamine biosynthetic process"/>
    <property type="evidence" value="ECO:0007669"/>
    <property type="project" value="UniProtKB-KW"/>
</dbReference>
<comment type="catalytic activity">
    <reaction evidence="2">
        <text>thiamine + H2O = 5-(2-hydroxyethyl)-4-methylthiazole + 4-amino-5-hydroxymethyl-2-methylpyrimidine + H(+)</text>
        <dbReference type="Rhea" id="RHEA:17509"/>
        <dbReference type="ChEBI" id="CHEBI:15377"/>
        <dbReference type="ChEBI" id="CHEBI:15378"/>
        <dbReference type="ChEBI" id="CHEBI:16892"/>
        <dbReference type="ChEBI" id="CHEBI:17957"/>
        <dbReference type="ChEBI" id="CHEBI:18385"/>
        <dbReference type="EC" id="3.5.99.2"/>
    </reaction>
</comment>
<dbReference type="InterPro" id="IPR050967">
    <property type="entry name" value="Thiamine_Salvage_TenA"/>
</dbReference>
<dbReference type="EMBL" id="BNJK01000001">
    <property type="protein sequence ID" value="GHO91954.1"/>
    <property type="molecule type" value="Genomic_DNA"/>
</dbReference>
<organism evidence="4 5">
    <name type="scientific">Reticulibacter mediterranei</name>
    <dbReference type="NCBI Taxonomy" id="2778369"/>
    <lineage>
        <taxon>Bacteria</taxon>
        <taxon>Bacillati</taxon>
        <taxon>Chloroflexota</taxon>
        <taxon>Ktedonobacteria</taxon>
        <taxon>Ktedonobacterales</taxon>
        <taxon>Reticulibacteraceae</taxon>
        <taxon>Reticulibacter</taxon>
    </lineage>
</organism>
<evidence type="ECO:0000256" key="2">
    <source>
        <dbReference type="RuleBase" id="RU363093"/>
    </source>
</evidence>
<dbReference type="GO" id="GO:0050334">
    <property type="term" value="F:thiaminase activity"/>
    <property type="evidence" value="ECO:0007669"/>
    <property type="project" value="UniProtKB-EC"/>
</dbReference>
<dbReference type="Gene3D" id="1.20.910.10">
    <property type="entry name" value="Heme oxygenase-like"/>
    <property type="match status" value="1"/>
</dbReference>
<dbReference type="InterPro" id="IPR016084">
    <property type="entry name" value="Haem_Oase-like_multi-hlx"/>
</dbReference>
<keyword evidence="5" id="KW-1185">Reference proteome</keyword>
<sequence length="236" mass="27309">MSAEQNTTTQNQLPLLSERLRASILPFWNRHLEHPFVVALGDGTLPQEKFEFYIRQDALFLDELTKTFGYAATKSRDRTEMEQFGKLLLNTIQVELSLHQQYGKRFGLTPDEMAATRMAPTNYAYTRHLLFIAATGTLPELLTAILPCAWIYANVGNHFTSQNLPLVPDHPYADWLSTYASPDFDAVGIWLRERLDAYAAHISPNEEARLYDIFLTSTRYEWLFWEMAWKLEAWPV</sequence>
<gene>
    <name evidence="4" type="ORF">KSF_020020</name>
</gene>
<dbReference type="NCBIfam" id="TIGR04306">
    <property type="entry name" value="salvage_TenA"/>
    <property type="match status" value="1"/>
</dbReference>
<dbReference type="Proteomes" id="UP000597444">
    <property type="component" value="Unassembled WGS sequence"/>
</dbReference>
<name>A0A8J3IIF1_9CHLR</name>
<comment type="function">
    <text evidence="2">Catalyzes an amino-pyrimidine hydrolysis reaction at the C5' of the pyrimidine moiety of thiamine compounds, a reaction that is part of a thiamine salvage pathway.</text>
</comment>
<dbReference type="SUPFAM" id="SSF48613">
    <property type="entry name" value="Heme oxygenase-like"/>
    <property type="match status" value="1"/>
</dbReference>
<keyword evidence="2" id="KW-0784">Thiamine biosynthesis</keyword>
<dbReference type="GO" id="GO:0005829">
    <property type="term" value="C:cytosol"/>
    <property type="evidence" value="ECO:0007669"/>
    <property type="project" value="TreeGrafter"/>
</dbReference>
<dbReference type="UniPathway" id="UPA00060"/>
<dbReference type="PANTHER" id="PTHR43198:SF2">
    <property type="entry name" value="SI:CH1073-67J19.1-RELATED"/>
    <property type="match status" value="1"/>
</dbReference>
<feature type="domain" description="Thiaminase-2/PQQC" evidence="3">
    <location>
        <begin position="23"/>
        <end position="230"/>
    </location>
</feature>
<keyword evidence="2" id="KW-0378">Hydrolase</keyword>
<dbReference type="EC" id="3.5.99.2" evidence="2"/>
<dbReference type="PANTHER" id="PTHR43198">
    <property type="entry name" value="BIFUNCTIONAL TH2 PROTEIN"/>
    <property type="match status" value="1"/>
</dbReference>
<dbReference type="RefSeq" id="WP_220202819.1">
    <property type="nucleotide sequence ID" value="NZ_BNJK01000001.1"/>
</dbReference>
<accession>A0A8J3IIF1</accession>
<dbReference type="InterPro" id="IPR004305">
    <property type="entry name" value="Thiaminase-2/PQQC"/>
</dbReference>
<dbReference type="AlphaFoldDB" id="A0A8J3IIF1"/>
<dbReference type="Pfam" id="PF03070">
    <property type="entry name" value="TENA_THI-4"/>
    <property type="match status" value="1"/>
</dbReference>
<comment type="pathway">
    <text evidence="1 2">Cofactor biosynthesis; thiamine diphosphate biosynthesis.</text>
</comment>
<dbReference type="CDD" id="cd19366">
    <property type="entry name" value="TenA_C_BhTenA-like"/>
    <property type="match status" value="1"/>
</dbReference>
<dbReference type="GO" id="GO:0009229">
    <property type="term" value="P:thiamine diphosphate biosynthetic process"/>
    <property type="evidence" value="ECO:0007669"/>
    <property type="project" value="UniProtKB-UniPathway"/>
</dbReference>
<comment type="similarity">
    <text evidence="2">Belongs to the TenA family.</text>
</comment>
<proteinExistence type="inferred from homology"/>
<protein>
    <recommendedName>
        <fullName evidence="2">Aminopyrimidine aminohydrolase</fullName>
        <ecNumber evidence="2">3.5.99.2</ecNumber>
    </recommendedName>
</protein>
<dbReference type="InterPro" id="IPR027574">
    <property type="entry name" value="Thiaminase_II"/>
</dbReference>
<comment type="catalytic activity">
    <reaction evidence="2">
        <text>4-amino-5-aminomethyl-2-methylpyrimidine + H2O = 4-amino-5-hydroxymethyl-2-methylpyrimidine + NH4(+)</text>
        <dbReference type="Rhea" id="RHEA:31799"/>
        <dbReference type="ChEBI" id="CHEBI:15377"/>
        <dbReference type="ChEBI" id="CHEBI:16892"/>
        <dbReference type="ChEBI" id="CHEBI:28938"/>
        <dbReference type="ChEBI" id="CHEBI:63416"/>
        <dbReference type="EC" id="3.5.99.2"/>
    </reaction>
</comment>